<dbReference type="GO" id="GO:0005886">
    <property type="term" value="C:plasma membrane"/>
    <property type="evidence" value="ECO:0007669"/>
    <property type="project" value="TreeGrafter"/>
</dbReference>
<keyword evidence="6" id="KW-0862">Zinc</keyword>
<evidence type="ECO:0000256" key="6">
    <source>
        <dbReference type="ARBA" id="ARBA00022833"/>
    </source>
</evidence>
<dbReference type="InterPro" id="IPR000718">
    <property type="entry name" value="Peptidase_M13"/>
</dbReference>
<name>A0A0N5AJI4_9BILA</name>
<evidence type="ECO:0000256" key="7">
    <source>
        <dbReference type="ARBA" id="ARBA00023049"/>
    </source>
</evidence>
<evidence type="ECO:0000313" key="11">
    <source>
        <dbReference type="WBParaSite" id="SMUV_0000462401-mRNA-1"/>
    </source>
</evidence>
<dbReference type="GO" id="GO:0046872">
    <property type="term" value="F:metal ion binding"/>
    <property type="evidence" value="ECO:0007669"/>
    <property type="project" value="UniProtKB-KW"/>
</dbReference>
<evidence type="ECO:0000256" key="2">
    <source>
        <dbReference type="ARBA" id="ARBA00007357"/>
    </source>
</evidence>
<keyword evidence="5" id="KW-0378">Hydrolase</keyword>
<comment type="cofactor">
    <cofactor evidence="1">
        <name>Zn(2+)</name>
        <dbReference type="ChEBI" id="CHEBI:29105"/>
    </cofactor>
</comment>
<sequence>MIAIWPLTLFYSLEVLPDFRNATLNRLNVIPTKTIVSPEFFLSQRFSRQLKSIENYATSVLRVLVEDDVKGQFFRASEIPRRVASLMEVSRKIAEIEQQMSQSSNDSTQASIYNMKTVSKLQQLAPSVNWTSFILSVLPPDVQIKISLENMMINILDVRSIEKVERLISGLNSTLLLDYMEWRVVLSQVNNLDERFLSIWKNYQEEALGIKAQQPQWIFCQETTLLMFPEMANYFYINEYFSNENYNQLKQMIENIRQSFKKLIYESLWLDEATKSKSLLKLNSILSWNFVNMMHAVKRWNYDHEFKQLVEANIRESFNFPPPESNAFYIPTRNQIGQDTKAALNYGGIGIVIGHEITHAFDNEGSRYDELGNMNNWWDNRTRASFRQLQECFIKQYSEIEVYNTNGMKIDGKRTLTENIADNGGIRAAYKAMERAIQNNTSKQVKIRGLEEYEADQLFFINFAYTWCSNTRQEAAPVLLVDDDHSPSRERVNTALKNQEEYLQAFNCHNPNTQQEQQCRLW</sequence>
<dbReference type="PRINTS" id="PR00786">
    <property type="entry name" value="NEPRILYSIN"/>
</dbReference>
<dbReference type="Pfam" id="PF01431">
    <property type="entry name" value="Peptidase_M13"/>
    <property type="match status" value="1"/>
</dbReference>
<dbReference type="Gene3D" id="1.10.1380.10">
    <property type="entry name" value="Neutral endopeptidase , domain2"/>
    <property type="match status" value="1"/>
</dbReference>
<comment type="similarity">
    <text evidence="2">Belongs to the peptidase M13 family.</text>
</comment>
<dbReference type="PANTHER" id="PTHR11733:SF167">
    <property type="entry name" value="FI17812P1-RELATED"/>
    <property type="match status" value="1"/>
</dbReference>
<dbReference type="GO" id="GO:0016485">
    <property type="term" value="P:protein processing"/>
    <property type="evidence" value="ECO:0007669"/>
    <property type="project" value="TreeGrafter"/>
</dbReference>
<dbReference type="SUPFAM" id="SSF55486">
    <property type="entry name" value="Metalloproteases ('zincins'), catalytic domain"/>
    <property type="match status" value="1"/>
</dbReference>
<evidence type="ECO:0000259" key="8">
    <source>
        <dbReference type="Pfam" id="PF01431"/>
    </source>
</evidence>
<evidence type="ECO:0000313" key="10">
    <source>
        <dbReference type="Proteomes" id="UP000046393"/>
    </source>
</evidence>
<dbReference type="InterPro" id="IPR018497">
    <property type="entry name" value="Peptidase_M13_C"/>
</dbReference>
<evidence type="ECO:0000256" key="1">
    <source>
        <dbReference type="ARBA" id="ARBA00001947"/>
    </source>
</evidence>
<dbReference type="Proteomes" id="UP000046393">
    <property type="component" value="Unplaced"/>
</dbReference>
<dbReference type="Pfam" id="PF05649">
    <property type="entry name" value="Peptidase_M13_N"/>
    <property type="match status" value="1"/>
</dbReference>
<dbReference type="PANTHER" id="PTHR11733">
    <property type="entry name" value="ZINC METALLOPROTEASE FAMILY M13 NEPRILYSIN-RELATED"/>
    <property type="match status" value="1"/>
</dbReference>
<keyword evidence="3" id="KW-0645">Protease</keyword>
<dbReference type="AlphaFoldDB" id="A0A0N5AJI4"/>
<evidence type="ECO:0000256" key="3">
    <source>
        <dbReference type="ARBA" id="ARBA00022670"/>
    </source>
</evidence>
<dbReference type="STRING" id="451379.A0A0N5AJI4"/>
<evidence type="ECO:0000256" key="4">
    <source>
        <dbReference type="ARBA" id="ARBA00022723"/>
    </source>
</evidence>
<keyword evidence="4" id="KW-0479">Metal-binding</keyword>
<dbReference type="InterPro" id="IPR042089">
    <property type="entry name" value="Peptidase_M13_dom_2"/>
</dbReference>
<feature type="domain" description="Peptidase M13 N-terminal" evidence="9">
    <location>
        <begin position="10"/>
        <end position="285"/>
    </location>
</feature>
<evidence type="ECO:0000259" key="9">
    <source>
        <dbReference type="Pfam" id="PF05649"/>
    </source>
</evidence>
<reference evidence="11" key="1">
    <citation type="submission" date="2017-02" db="UniProtKB">
        <authorList>
            <consortium name="WormBaseParasite"/>
        </authorList>
    </citation>
    <scope>IDENTIFICATION</scope>
</reference>
<accession>A0A0N5AJI4</accession>
<feature type="domain" description="Peptidase M13 C-terminal" evidence="8">
    <location>
        <begin position="326"/>
        <end position="518"/>
    </location>
</feature>
<evidence type="ECO:0000256" key="5">
    <source>
        <dbReference type="ARBA" id="ARBA00022801"/>
    </source>
</evidence>
<dbReference type="InterPro" id="IPR008753">
    <property type="entry name" value="Peptidase_M13_N"/>
</dbReference>
<dbReference type="PROSITE" id="PS51885">
    <property type="entry name" value="NEPRILYSIN"/>
    <property type="match status" value="1"/>
</dbReference>
<dbReference type="GO" id="GO:0004222">
    <property type="term" value="F:metalloendopeptidase activity"/>
    <property type="evidence" value="ECO:0007669"/>
    <property type="project" value="InterPro"/>
</dbReference>
<keyword evidence="7" id="KW-0482">Metalloprotease</keyword>
<dbReference type="CDD" id="cd08662">
    <property type="entry name" value="M13"/>
    <property type="match status" value="1"/>
</dbReference>
<dbReference type="WBParaSite" id="SMUV_0000462401-mRNA-1">
    <property type="protein sequence ID" value="SMUV_0000462401-mRNA-1"/>
    <property type="gene ID" value="SMUV_0000462401"/>
</dbReference>
<proteinExistence type="inferred from homology"/>
<organism evidence="10 11">
    <name type="scientific">Syphacia muris</name>
    <dbReference type="NCBI Taxonomy" id="451379"/>
    <lineage>
        <taxon>Eukaryota</taxon>
        <taxon>Metazoa</taxon>
        <taxon>Ecdysozoa</taxon>
        <taxon>Nematoda</taxon>
        <taxon>Chromadorea</taxon>
        <taxon>Rhabditida</taxon>
        <taxon>Spirurina</taxon>
        <taxon>Oxyuridomorpha</taxon>
        <taxon>Oxyuroidea</taxon>
        <taxon>Oxyuridae</taxon>
        <taxon>Syphacia</taxon>
    </lineage>
</organism>
<dbReference type="Gene3D" id="3.40.390.10">
    <property type="entry name" value="Collagenase (Catalytic Domain)"/>
    <property type="match status" value="1"/>
</dbReference>
<protein>
    <submittedName>
        <fullName evidence="11">Peptidase M13 C-terminal domain-containing protein</fullName>
    </submittedName>
</protein>
<keyword evidence="10" id="KW-1185">Reference proteome</keyword>
<dbReference type="InterPro" id="IPR024079">
    <property type="entry name" value="MetalloPept_cat_dom_sf"/>
</dbReference>